<dbReference type="Proteomes" id="UP000298493">
    <property type="component" value="Unassembled WGS sequence"/>
</dbReference>
<dbReference type="Pfam" id="PF01764">
    <property type="entry name" value="Lipase_3"/>
    <property type="match status" value="1"/>
</dbReference>
<protein>
    <recommendedName>
        <fullName evidence="1">Fungal lipase-type domain-containing protein</fullName>
    </recommendedName>
</protein>
<dbReference type="EMBL" id="SNSC02000014">
    <property type="protein sequence ID" value="TID18540.1"/>
    <property type="molecule type" value="Genomic_DNA"/>
</dbReference>
<dbReference type="AlphaFoldDB" id="A0A4Z1P376"/>
<accession>A0A4Z1P376</accession>
<dbReference type="SUPFAM" id="SSF53474">
    <property type="entry name" value="alpha/beta-Hydrolases"/>
    <property type="match status" value="1"/>
</dbReference>
<proteinExistence type="predicted"/>
<keyword evidence="3" id="KW-1185">Reference proteome</keyword>
<dbReference type="OrthoDB" id="426718at2759"/>
<dbReference type="InterPro" id="IPR002921">
    <property type="entry name" value="Fungal_lipase-type"/>
</dbReference>
<dbReference type="InterPro" id="IPR029058">
    <property type="entry name" value="AB_hydrolase_fold"/>
</dbReference>
<sequence>MPLVRMKPQDNGEQWSIIAMAGHVLWKASAILDLKDLSHHLTQYFNDSTLHITKLETGINDSHKAVILSRDSEITIAFLGSSGSEIHMNTWHLAKNPGIFSIPFERRDGGNLVHSFYFDMWKGMEAAAKQAISDAVARLKERGKKPEKIIVCGFSMGGGVSSLAFTDILNHVRNTFGSGSANRESWAEDRNLSSLIQHITFAEYPAADMGYHTILNHTYGNYQIPAWDFVNHRDQTSWLHIPHFKSWRGHRYILPAAVVDPVAPTFGKQCHNIEGYAKAA</sequence>
<dbReference type="Gene3D" id="3.40.50.1820">
    <property type="entry name" value="alpha/beta hydrolase"/>
    <property type="match status" value="1"/>
</dbReference>
<reference evidence="2 3" key="1">
    <citation type="submission" date="2019-04" db="EMBL/GenBank/DDBJ databases">
        <title>High contiguity whole genome sequence and gene annotation resource for two Venturia nashicola isolates.</title>
        <authorList>
            <person name="Prokchorchik M."/>
            <person name="Won K."/>
            <person name="Lee Y."/>
            <person name="Choi E.D."/>
            <person name="Segonzac C."/>
            <person name="Sohn K.H."/>
        </authorList>
    </citation>
    <scope>NUCLEOTIDE SEQUENCE [LARGE SCALE GENOMIC DNA]</scope>
    <source>
        <strain evidence="2 3">PRI2</strain>
    </source>
</reference>
<comment type="caution">
    <text evidence="2">The sequence shown here is derived from an EMBL/GenBank/DDBJ whole genome shotgun (WGS) entry which is preliminary data.</text>
</comment>
<feature type="domain" description="Fungal lipase-type" evidence="1">
    <location>
        <begin position="106"/>
        <end position="234"/>
    </location>
</feature>
<evidence type="ECO:0000313" key="2">
    <source>
        <dbReference type="EMBL" id="TID18540.1"/>
    </source>
</evidence>
<name>A0A4Z1P376_9PEZI</name>
<evidence type="ECO:0000259" key="1">
    <source>
        <dbReference type="Pfam" id="PF01764"/>
    </source>
</evidence>
<dbReference type="GO" id="GO:0006629">
    <property type="term" value="P:lipid metabolic process"/>
    <property type="evidence" value="ECO:0007669"/>
    <property type="project" value="InterPro"/>
</dbReference>
<gene>
    <name evidence="2" type="ORF">E6O75_ATG06616</name>
</gene>
<evidence type="ECO:0000313" key="3">
    <source>
        <dbReference type="Proteomes" id="UP000298493"/>
    </source>
</evidence>
<organism evidence="2 3">
    <name type="scientific">Venturia nashicola</name>
    <dbReference type="NCBI Taxonomy" id="86259"/>
    <lineage>
        <taxon>Eukaryota</taxon>
        <taxon>Fungi</taxon>
        <taxon>Dikarya</taxon>
        <taxon>Ascomycota</taxon>
        <taxon>Pezizomycotina</taxon>
        <taxon>Dothideomycetes</taxon>
        <taxon>Pleosporomycetidae</taxon>
        <taxon>Venturiales</taxon>
        <taxon>Venturiaceae</taxon>
        <taxon>Venturia</taxon>
    </lineage>
</organism>